<evidence type="ECO:0000313" key="1">
    <source>
        <dbReference type="EMBL" id="RJL20774.1"/>
    </source>
</evidence>
<name>A0A419ABE4_9RHOB</name>
<keyword evidence="2" id="KW-1185">Reference proteome</keyword>
<feature type="non-terminal residue" evidence="1">
    <location>
        <position position="109"/>
    </location>
</feature>
<gene>
    <name evidence="1" type="ORF">D3P05_02750</name>
</gene>
<dbReference type="EMBL" id="QZEW01000008">
    <property type="protein sequence ID" value="RJL20774.1"/>
    <property type="molecule type" value="Genomic_DNA"/>
</dbReference>
<proteinExistence type="predicted"/>
<accession>A0A419ABE4</accession>
<protein>
    <submittedName>
        <fullName evidence="1">Uncharacterized protein</fullName>
    </submittedName>
</protein>
<dbReference type="Proteomes" id="UP000283587">
    <property type="component" value="Unassembled WGS sequence"/>
</dbReference>
<evidence type="ECO:0000313" key="2">
    <source>
        <dbReference type="Proteomes" id="UP000283587"/>
    </source>
</evidence>
<reference evidence="2" key="1">
    <citation type="submission" date="2018-09" db="EMBL/GenBank/DDBJ databases">
        <title>Paracoccus onubensis nov. sp. a moderate halophilic bacterium isolated from Gruta de las Maravillas (Aracena, Spain).</title>
        <authorList>
            <person name="Jurado V."/>
            <person name="Gutierrez-Patricio S."/>
            <person name="Gonzalez-Pimentel J.L."/>
            <person name="Miller A.Z."/>
            <person name="Laiz L."/>
            <person name="Saiz-Jimenez C."/>
        </authorList>
    </citation>
    <scope>NUCLEOTIDE SEQUENCE [LARGE SCALE GENOMIC DNA]</scope>
    <source>
        <strain evidence="2">DSM 26381</strain>
    </source>
</reference>
<dbReference type="AlphaFoldDB" id="A0A419ABE4"/>
<comment type="caution">
    <text evidence="1">The sequence shown here is derived from an EMBL/GenBank/DDBJ whole genome shotgun (WGS) entry which is preliminary data.</text>
</comment>
<sequence>MSAGAMTGGGDRRLLDLWDRTGAAPMAARPAVLLDGLRQLAGLPADPPADRMSIGQRDRALMLLRAQLFGPQVALQADCPDCGQVFDLSLDLPRLVEEDDGAPPPALLR</sequence>
<organism evidence="1 2">
    <name type="scientific">Paracoccus siganidrum</name>
    <dbReference type="NCBI Taxonomy" id="1276757"/>
    <lineage>
        <taxon>Bacteria</taxon>
        <taxon>Pseudomonadati</taxon>
        <taxon>Pseudomonadota</taxon>
        <taxon>Alphaproteobacteria</taxon>
        <taxon>Rhodobacterales</taxon>
        <taxon>Paracoccaceae</taxon>
        <taxon>Paracoccus</taxon>
    </lineage>
</organism>